<reference evidence="5 6" key="1">
    <citation type="submission" date="2024-08" db="EMBL/GenBank/DDBJ databases">
        <authorList>
            <person name="Cucini C."/>
            <person name="Frati F."/>
        </authorList>
    </citation>
    <scope>NUCLEOTIDE SEQUENCE [LARGE SCALE GENOMIC DNA]</scope>
</reference>
<dbReference type="Pfam" id="PF21023">
    <property type="entry name" value="DENR_N"/>
    <property type="match status" value="1"/>
</dbReference>
<accession>A0ABP1QDL3</accession>
<feature type="region of interest" description="Disordered" evidence="3">
    <location>
        <begin position="75"/>
        <end position="118"/>
    </location>
</feature>
<feature type="region of interest" description="Disordered" evidence="3">
    <location>
        <begin position="1"/>
        <end position="26"/>
    </location>
</feature>
<dbReference type="PANTHER" id="PTHR12789">
    <property type="entry name" value="DENSITY-REGULATED PROTEIN HOMOLOG"/>
    <property type="match status" value="1"/>
</dbReference>
<evidence type="ECO:0000313" key="5">
    <source>
        <dbReference type="EMBL" id="CAL8095299.1"/>
    </source>
</evidence>
<dbReference type="NCBIfam" id="TIGR01159">
    <property type="entry name" value="DRP1"/>
    <property type="match status" value="1"/>
</dbReference>
<proteinExistence type="inferred from homology"/>
<dbReference type="InterPro" id="IPR001950">
    <property type="entry name" value="SUI1"/>
</dbReference>
<dbReference type="Gene3D" id="3.30.780.10">
    <property type="entry name" value="SUI1-like domain"/>
    <property type="match status" value="1"/>
</dbReference>
<dbReference type="Pfam" id="PF01253">
    <property type="entry name" value="SUI1"/>
    <property type="match status" value="1"/>
</dbReference>
<sequence length="194" mass="21281">MDESNSNNAPVVEEQAADKPESDNASVEKIQVSYPMKVVYCGNCGLPPEYCEYFPDYEKCRQWLEANLPSELGKLSVEGGNEEEKKGRQKRGGKGLVHTKKPTGKAGPKKINVSRAPRGKKKSVTVITGLGSWGVDLKLAAKFFSTKFAASSSVTGDDEIVIQGDVKDDLFDVIPEKWPEVDEDSINDLGDQKR</sequence>
<comment type="similarity">
    <text evidence="1 2">Belongs to the DENR family.</text>
</comment>
<name>A0ABP1QDL3_9HEXA</name>
<dbReference type="EMBL" id="CAXLJM020000027">
    <property type="protein sequence ID" value="CAL8095299.1"/>
    <property type="molecule type" value="Genomic_DNA"/>
</dbReference>
<organism evidence="5 6">
    <name type="scientific">Orchesella dallaii</name>
    <dbReference type="NCBI Taxonomy" id="48710"/>
    <lineage>
        <taxon>Eukaryota</taxon>
        <taxon>Metazoa</taxon>
        <taxon>Ecdysozoa</taxon>
        <taxon>Arthropoda</taxon>
        <taxon>Hexapoda</taxon>
        <taxon>Collembola</taxon>
        <taxon>Entomobryomorpha</taxon>
        <taxon>Entomobryoidea</taxon>
        <taxon>Orchesellidae</taxon>
        <taxon>Orchesellinae</taxon>
        <taxon>Orchesella</taxon>
    </lineage>
</organism>
<evidence type="ECO:0000256" key="2">
    <source>
        <dbReference type="RuleBase" id="RU361273"/>
    </source>
</evidence>
<dbReference type="PANTHER" id="PTHR12789:SF0">
    <property type="entry name" value="DENSITY-REGULATED PROTEIN"/>
    <property type="match status" value="1"/>
</dbReference>
<dbReference type="CDD" id="cd11607">
    <property type="entry name" value="DENR_C"/>
    <property type="match status" value="1"/>
</dbReference>
<evidence type="ECO:0000313" key="6">
    <source>
        <dbReference type="Proteomes" id="UP001642540"/>
    </source>
</evidence>
<gene>
    <name evidence="5" type="ORF">ODALV1_LOCUS9037</name>
</gene>
<dbReference type="InterPro" id="IPR005873">
    <property type="entry name" value="DENR_eukaryotes"/>
</dbReference>
<evidence type="ECO:0000256" key="3">
    <source>
        <dbReference type="SAM" id="MobiDB-lite"/>
    </source>
</evidence>
<dbReference type="InterPro" id="IPR036877">
    <property type="entry name" value="SUI1_dom_sf"/>
</dbReference>
<evidence type="ECO:0000259" key="4">
    <source>
        <dbReference type="PROSITE" id="PS50296"/>
    </source>
</evidence>
<comment type="caution">
    <text evidence="5">The sequence shown here is derived from an EMBL/GenBank/DDBJ whole genome shotgun (WGS) entry which is preliminary data.</text>
</comment>
<keyword evidence="6" id="KW-1185">Reference proteome</keyword>
<dbReference type="InterPro" id="IPR046447">
    <property type="entry name" value="DENR_C"/>
</dbReference>
<dbReference type="InterPro" id="IPR048517">
    <property type="entry name" value="DENR_N"/>
</dbReference>
<feature type="compositionally biased region" description="Basic residues" evidence="3">
    <location>
        <begin position="87"/>
        <end position="103"/>
    </location>
</feature>
<dbReference type="PROSITE" id="PS50296">
    <property type="entry name" value="SUI1"/>
    <property type="match status" value="1"/>
</dbReference>
<dbReference type="SUPFAM" id="SSF55159">
    <property type="entry name" value="eIF1-like"/>
    <property type="match status" value="1"/>
</dbReference>
<dbReference type="InterPro" id="IPR050318">
    <property type="entry name" value="DENR/SUI1_TIF"/>
</dbReference>
<dbReference type="Proteomes" id="UP001642540">
    <property type="component" value="Unassembled WGS sequence"/>
</dbReference>
<evidence type="ECO:0000256" key="1">
    <source>
        <dbReference type="ARBA" id="ARBA00007514"/>
    </source>
</evidence>
<feature type="domain" description="SUI1" evidence="4">
    <location>
        <begin position="111"/>
        <end position="178"/>
    </location>
</feature>
<protein>
    <recommendedName>
        <fullName evidence="2">Density-regulated protein</fullName>
    </recommendedName>
</protein>